<sequence length="245" mass="28228">MSESYTDDETSSNSSTSSVVVFDTDIEFTETFNNVYFPSKHKQYTSAKFVSESNELFNLDGVYALKFCIQPIANHEQLAKVDYYVDNVWHCKLEFSCGYILYNVNEPDVMEKIGLVVDATYWTINLLPNGVNTDKTQLKHGTICPTKETIFYYKQCQFNLYGRYIYGFDHAYTKFQRVTNVDTKWIEEDVDEDNTLIYSSGVYPEEPVLSDDTITVPCNFEANEHSYAFTIINSENVLVAFGLYC</sequence>
<keyword evidence="2" id="KW-1185">Reference proteome</keyword>
<dbReference type="Proteomes" id="UP000232791">
    <property type="component" value="Segment"/>
</dbReference>
<evidence type="ECO:0000313" key="2">
    <source>
        <dbReference type="Proteomes" id="UP000232791"/>
    </source>
</evidence>
<proteinExistence type="predicted"/>
<accession>A0A0K0WS61</accession>
<organism evidence="1 2">
    <name type="scientific">Clostera anastomosis granulovirus B</name>
    <dbReference type="NCBI Taxonomy" id="1986290"/>
    <lineage>
        <taxon>Viruses</taxon>
        <taxon>Viruses incertae sedis</taxon>
        <taxon>Naldaviricetes</taxon>
        <taxon>Lefavirales</taxon>
        <taxon>Baculoviridae</taxon>
        <taxon>Betabaculovirus</taxon>
        <taxon>Betabaculovirus alterclanastomosis</taxon>
    </lineage>
</organism>
<evidence type="ECO:0000313" key="1">
    <source>
        <dbReference type="EMBL" id="AKS25394.1"/>
    </source>
</evidence>
<protein>
    <submittedName>
        <fullName evidence="1">Clas51</fullName>
    </submittedName>
</protein>
<dbReference type="OrthoDB" id="40516at10239"/>
<dbReference type="EMBL" id="KR091910">
    <property type="protein sequence ID" value="AKS25394.1"/>
    <property type="molecule type" value="Genomic_DNA"/>
</dbReference>
<name>A0A0K0WS61_9BBAC</name>
<gene>
    <name evidence="1" type="ORF">clas51</name>
</gene>
<reference evidence="1 2" key="1">
    <citation type="journal article" date="2015" name="PLoS ONE">
        <title>The Complete Genome of a New Betabaculovirus from Clostera anastomosis.</title>
        <authorList>
            <person name="Yin F."/>
            <person name="Zhu Z."/>
            <person name="Liu X."/>
            <person name="Hou D."/>
            <person name="Wang J."/>
            <person name="Zhang L."/>
            <person name="Wang M."/>
            <person name="Kou Z."/>
            <person name="Wang H."/>
            <person name="Deng F."/>
            <person name="Hu Z."/>
        </authorList>
    </citation>
    <scope>NUCLEOTIDE SEQUENCE [LARGE SCALE GENOMIC DNA]</scope>
    <source>
        <strain evidence="1 2">ClasGV-B</strain>
    </source>
</reference>